<dbReference type="HAMAP" id="MF_01609">
    <property type="entry name" value="Glu_cys_ligase_2"/>
    <property type="match status" value="1"/>
</dbReference>
<keyword evidence="3 5" id="KW-0067">ATP-binding</keyword>
<evidence type="ECO:0000256" key="5">
    <source>
        <dbReference type="HAMAP-Rule" id="MF_01609"/>
    </source>
</evidence>
<evidence type="ECO:0000256" key="2">
    <source>
        <dbReference type="ARBA" id="ARBA00022741"/>
    </source>
</evidence>
<comment type="caution">
    <text evidence="6">The sequence shown here is derived from an EMBL/GenBank/DDBJ whole genome shotgun (WGS) entry which is preliminary data.</text>
</comment>
<dbReference type="NCBIfam" id="TIGR02050">
    <property type="entry name" value="gshA_cyan_rel"/>
    <property type="match status" value="1"/>
</dbReference>
<gene>
    <name evidence="6" type="ORF">ACFQ3F_12325</name>
</gene>
<evidence type="ECO:0000313" key="6">
    <source>
        <dbReference type="EMBL" id="MFD1248576.1"/>
    </source>
</evidence>
<keyword evidence="7" id="KW-1185">Reference proteome</keyword>
<keyword evidence="2 5" id="KW-0547">Nucleotide-binding</keyword>
<evidence type="ECO:0000313" key="7">
    <source>
        <dbReference type="Proteomes" id="UP001597229"/>
    </source>
</evidence>
<proteinExistence type="inferred from homology"/>
<dbReference type="InterPro" id="IPR011793">
    <property type="entry name" value="YbdK"/>
</dbReference>
<dbReference type="PANTHER" id="PTHR36510:SF1">
    <property type="entry name" value="GLUTAMATE--CYSTEINE LIGASE 2-RELATED"/>
    <property type="match status" value="1"/>
</dbReference>
<reference evidence="7" key="1">
    <citation type="journal article" date="2019" name="Int. J. Syst. Evol. Microbiol.">
        <title>The Global Catalogue of Microorganisms (GCM) 10K type strain sequencing project: providing services to taxonomists for standard genome sequencing and annotation.</title>
        <authorList>
            <consortium name="The Broad Institute Genomics Platform"/>
            <consortium name="The Broad Institute Genome Sequencing Center for Infectious Disease"/>
            <person name="Wu L."/>
            <person name="Ma J."/>
        </authorList>
    </citation>
    <scope>NUCLEOTIDE SEQUENCE [LARGE SCALE GENOMIC DNA]</scope>
    <source>
        <strain evidence="7">CCUG 52478</strain>
    </source>
</reference>
<dbReference type="Proteomes" id="UP001597229">
    <property type="component" value="Unassembled WGS sequence"/>
</dbReference>
<dbReference type="Gene3D" id="3.30.590.20">
    <property type="match status" value="1"/>
</dbReference>
<dbReference type="RefSeq" id="WP_367918083.1">
    <property type="nucleotide sequence ID" value="NZ_BAABAC010000006.1"/>
</dbReference>
<dbReference type="InterPro" id="IPR006336">
    <property type="entry name" value="GCS2"/>
</dbReference>
<dbReference type="NCBIfam" id="NF010041">
    <property type="entry name" value="PRK13517.1-1"/>
    <property type="match status" value="1"/>
</dbReference>
<keyword evidence="1 5" id="KW-0436">Ligase</keyword>
<comment type="similarity">
    <text evidence="5">Belongs to the glutamate--cysteine ligase type 2 family. YbdK subfamily.</text>
</comment>
<evidence type="ECO:0000256" key="4">
    <source>
        <dbReference type="ARBA" id="ARBA00048819"/>
    </source>
</evidence>
<sequence length="370" mass="40281">MERRTVGVEEELLLLDPATREPAPRAEQALSYARAHTEDGPPDELDHELFQHQIETRTPPVDDIAELRRHVLHGRERAARAAEQSGLVTAATGAAPLRGGDPQTTRDDRYLTMVATYGEVARPGGTCGLHVHVAIGSDEEGVRAIDAITPWLPVLLAMSANSPYFHGRDTGYASWRSQAWTQWPSAGPTDAFGSAEGYREASRRLIASGAAMDPGMLYYDARLSQSYPTVEVRISDVCTDPDETALIAALVRALVDRALAGPPDTPTWRAELLRAARWRAARYGLCDRLLAPETGDPEPARDVVRRLVERVGDHLTANGDRELVDAVVPRTLALGGAARQRAAYERSGSMAEVVDDLVARTNAAWQRVSG</sequence>
<dbReference type="EC" id="6.3.2.2" evidence="5"/>
<dbReference type="EMBL" id="JBHTLX010000016">
    <property type="protein sequence ID" value="MFD1248576.1"/>
    <property type="molecule type" value="Genomic_DNA"/>
</dbReference>
<evidence type="ECO:0000256" key="3">
    <source>
        <dbReference type="ARBA" id="ARBA00022840"/>
    </source>
</evidence>
<dbReference type="InterPro" id="IPR014746">
    <property type="entry name" value="Gln_synth/guanido_kin_cat_dom"/>
</dbReference>
<dbReference type="SUPFAM" id="SSF55931">
    <property type="entry name" value="Glutamine synthetase/guanido kinase"/>
    <property type="match status" value="1"/>
</dbReference>
<evidence type="ECO:0000256" key="1">
    <source>
        <dbReference type="ARBA" id="ARBA00022598"/>
    </source>
</evidence>
<name>A0ABW3W0L5_9ACTN</name>
<comment type="function">
    <text evidence="5">ATP-dependent carboxylate-amine ligase which exhibits weak glutamate--cysteine ligase activity.</text>
</comment>
<organism evidence="6 7">
    <name type="scientific">Nocardioides ginsengisoli</name>
    <dbReference type="NCBI Taxonomy" id="363868"/>
    <lineage>
        <taxon>Bacteria</taxon>
        <taxon>Bacillati</taxon>
        <taxon>Actinomycetota</taxon>
        <taxon>Actinomycetes</taxon>
        <taxon>Propionibacteriales</taxon>
        <taxon>Nocardioidaceae</taxon>
        <taxon>Nocardioides</taxon>
    </lineage>
</organism>
<dbReference type="InterPro" id="IPR050141">
    <property type="entry name" value="GCL_type2/YbdK_subfam"/>
</dbReference>
<dbReference type="Pfam" id="PF04107">
    <property type="entry name" value="GCS2"/>
    <property type="match status" value="1"/>
</dbReference>
<protein>
    <recommendedName>
        <fullName evidence="5">Putative glutamate--cysteine ligase 2</fullName>
        <ecNumber evidence="5">6.3.2.2</ecNumber>
    </recommendedName>
    <alternativeName>
        <fullName evidence="5">Gamma-glutamylcysteine synthetase 2</fullName>
        <shortName evidence="5">GCS 2</shortName>
        <shortName evidence="5">Gamma-GCS 2</shortName>
    </alternativeName>
</protein>
<accession>A0ABW3W0L5</accession>
<dbReference type="GO" id="GO:0004357">
    <property type="term" value="F:glutamate-cysteine ligase activity"/>
    <property type="evidence" value="ECO:0007669"/>
    <property type="project" value="UniProtKB-EC"/>
</dbReference>
<dbReference type="PANTHER" id="PTHR36510">
    <property type="entry name" value="GLUTAMATE--CYSTEINE LIGASE 2-RELATED"/>
    <property type="match status" value="1"/>
</dbReference>
<comment type="catalytic activity">
    <reaction evidence="4 5">
        <text>L-cysteine + L-glutamate + ATP = gamma-L-glutamyl-L-cysteine + ADP + phosphate + H(+)</text>
        <dbReference type="Rhea" id="RHEA:13285"/>
        <dbReference type="ChEBI" id="CHEBI:15378"/>
        <dbReference type="ChEBI" id="CHEBI:29985"/>
        <dbReference type="ChEBI" id="CHEBI:30616"/>
        <dbReference type="ChEBI" id="CHEBI:35235"/>
        <dbReference type="ChEBI" id="CHEBI:43474"/>
        <dbReference type="ChEBI" id="CHEBI:58173"/>
        <dbReference type="ChEBI" id="CHEBI:456216"/>
        <dbReference type="EC" id="6.3.2.2"/>
    </reaction>
</comment>